<proteinExistence type="predicted"/>
<keyword evidence="2" id="KW-1185">Reference proteome</keyword>
<evidence type="ECO:0000313" key="1">
    <source>
        <dbReference type="EMBL" id="KYN79466.1"/>
    </source>
</evidence>
<dbReference type="EMBL" id="LOBP01000214">
    <property type="protein sequence ID" value="KYN79466.1"/>
    <property type="molecule type" value="Genomic_DNA"/>
</dbReference>
<protein>
    <submittedName>
        <fullName evidence="1">Abortive phage infection protein</fullName>
    </submittedName>
</protein>
<comment type="caution">
    <text evidence="1">The sequence shown here is derived from an EMBL/GenBank/DDBJ whole genome shotgun (WGS) entry which is preliminary data.</text>
</comment>
<reference evidence="1 2" key="1">
    <citation type="submission" date="2015-12" db="EMBL/GenBank/DDBJ databases">
        <authorList>
            <person name="Tarr C.L."/>
            <person name="Gladney L.M."/>
        </authorList>
    </citation>
    <scope>NUCLEOTIDE SEQUENCE [LARGE SCALE GENOMIC DNA]</scope>
    <source>
        <strain evidence="1 2">1048-83</strain>
    </source>
</reference>
<gene>
    <name evidence="1" type="ORF">ATY35_20435</name>
</gene>
<organism evidence="1 2">
    <name type="scientific">Vibrio cidicii</name>
    <dbReference type="NCBI Taxonomy" id="1763883"/>
    <lineage>
        <taxon>Bacteria</taxon>
        <taxon>Pseudomonadati</taxon>
        <taxon>Pseudomonadota</taxon>
        <taxon>Gammaproteobacteria</taxon>
        <taxon>Vibrionales</taxon>
        <taxon>Vibrionaceae</taxon>
        <taxon>Vibrio</taxon>
    </lineage>
</organism>
<dbReference type="RefSeq" id="WP_000140350.1">
    <property type="nucleotide sequence ID" value="NZ_CAXYEW010000072.1"/>
</dbReference>
<name>A0ABR5VW55_9VIBR</name>
<dbReference type="InterPro" id="IPR011664">
    <property type="entry name" value="Abi_system_AbiD/AbiF-like"/>
</dbReference>
<evidence type="ECO:0000313" key="2">
    <source>
        <dbReference type="Proteomes" id="UP000075609"/>
    </source>
</evidence>
<dbReference type="Proteomes" id="UP000075609">
    <property type="component" value="Unassembled WGS sequence"/>
</dbReference>
<sequence length="378" mass="44879">MTESIEVKPFFEYDELIQRLTDRGMIIKDPLRAQRKLTQVGYYRLSGYWHTSRKFERNGNTIKYFNNFQENTCFEDIFEFYLFDKRLRIEFTDALERIEIYLRTIIAHEIGRIAPLAYLDRKQFTRDAFKANAKIHYDDWLQRHHKLIEGSKEESIENHRNKGKPIPIWVAAEVWDFGALSKFYSILSGNNQDLICNRIGLENRKELDNWLINLNGIRNRCAHHARLCNRPNPRTLSIPRKGYFNLLNIDQNQRNKFYGIVAVIWFLLKKIGPSSNWICRIADIIDQKPEIPGFNFRSMGFPDDGFPRKLFPETIQELPVVNKLSPLEDFETRLNELLAFKQEFNLELVLAKDKEQVQTMIERLTNFSYEVDEAIRKT</sequence>
<dbReference type="Pfam" id="PF07751">
    <property type="entry name" value="Abi_2"/>
    <property type="match status" value="1"/>
</dbReference>
<accession>A0ABR5VW55</accession>